<reference evidence="9 10" key="1">
    <citation type="submission" date="2019-03" db="EMBL/GenBank/DDBJ databases">
        <title>Draft genome sequences of novel Actinobacteria.</title>
        <authorList>
            <person name="Sahin N."/>
            <person name="Ay H."/>
            <person name="Saygin H."/>
        </authorList>
    </citation>
    <scope>NUCLEOTIDE SEQUENCE [LARGE SCALE GENOMIC DNA]</scope>
    <source>
        <strain evidence="9 10">5K138</strain>
    </source>
</reference>
<evidence type="ECO:0000256" key="2">
    <source>
        <dbReference type="ARBA" id="ARBA00005417"/>
    </source>
</evidence>
<evidence type="ECO:0000256" key="7">
    <source>
        <dbReference type="ARBA" id="ARBA00023136"/>
    </source>
</evidence>
<keyword evidence="10" id="KW-1185">Reference proteome</keyword>
<evidence type="ECO:0000256" key="1">
    <source>
        <dbReference type="ARBA" id="ARBA00004202"/>
    </source>
</evidence>
<dbReference type="GO" id="GO:0016887">
    <property type="term" value="F:ATP hydrolysis activity"/>
    <property type="evidence" value="ECO:0007669"/>
    <property type="project" value="InterPro"/>
</dbReference>
<keyword evidence="5" id="KW-0547">Nucleotide-binding</keyword>
<organism evidence="9 10">
    <name type="scientific">Jiangella asiatica</name>
    <dbReference type="NCBI Taxonomy" id="2530372"/>
    <lineage>
        <taxon>Bacteria</taxon>
        <taxon>Bacillati</taxon>
        <taxon>Actinomycetota</taxon>
        <taxon>Actinomycetes</taxon>
        <taxon>Jiangellales</taxon>
        <taxon>Jiangellaceae</taxon>
        <taxon>Jiangella</taxon>
    </lineage>
</organism>
<evidence type="ECO:0000256" key="3">
    <source>
        <dbReference type="ARBA" id="ARBA00022448"/>
    </source>
</evidence>
<dbReference type="SMART" id="SM00382">
    <property type="entry name" value="AAA"/>
    <property type="match status" value="2"/>
</dbReference>
<proteinExistence type="inferred from homology"/>
<feature type="domain" description="ABC transporter" evidence="8">
    <location>
        <begin position="27"/>
        <end position="277"/>
    </location>
</feature>
<keyword evidence="6 9" id="KW-0067">ATP-binding</keyword>
<dbReference type="PROSITE" id="PS00211">
    <property type="entry name" value="ABC_TRANSPORTER_1"/>
    <property type="match status" value="1"/>
</dbReference>
<name>A0A4R5D4Y7_9ACTN</name>
<comment type="subcellular location">
    <subcellularLocation>
        <location evidence="1">Cell membrane</location>
        <topology evidence="1">Peripheral membrane protein</topology>
    </subcellularLocation>
</comment>
<feature type="domain" description="ABC transporter" evidence="8">
    <location>
        <begin position="385"/>
        <end position="625"/>
    </location>
</feature>
<comment type="caution">
    <text evidence="9">The sequence shown here is derived from an EMBL/GenBank/DDBJ whole genome shotgun (WGS) entry which is preliminary data.</text>
</comment>
<keyword evidence="4" id="KW-1003">Cell membrane</keyword>
<dbReference type="InterPro" id="IPR003439">
    <property type="entry name" value="ABC_transporter-like_ATP-bd"/>
</dbReference>
<dbReference type="GO" id="GO:0015833">
    <property type="term" value="P:peptide transport"/>
    <property type="evidence" value="ECO:0007669"/>
    <property type="project" value="InterPro"/>
</dbReference>
<evidence type="ECO:0000256" key="4">
    <source>
        <dbReference type="ARBA" id="ARBA00022475"/>
    </source>
</evidence>
<dbReference type="NCBIfam" id="TIGR01727">
    <property type="entry name" value="oligo_HPY"/>
    <property type="match status" value="2"/>
</dbReference>
<dbReference type="EMBL" id="SMKZ01000024">
    <property type="protein sequence ID" value="TDE08509.1"/>
    <property type="molecule type" value="Genomic_DNA"/>
</dbReference>
<evidence type="ECO:0000259" key="8">
    <source>
        <dbReference type="PROSITE" id="PS50893"/>
    </source>
</evidence>
<dbReference type="InterPro" id="IPR027417">
    <property type="entry name" value="P-loop_NTPase"/>
</dbReference>
<dbReference type="InterPro" id="IPR013563">
    <property type="entry name" value="Oligopep_ABC_C"/>
</dbReference>
<evidence type="ECO:0000256" key="5">
    <source>
        <dbReference type="ARBA" id="ARBA00022741"/>
    </source>
</evidence>
<dbReference type="InterPro" id="IPR050388">
    <property type="entry name" value="ABC_Ni/Peptide_Import"/>
</dbReference>
<sequence length="706" mass="76456">MRCATPSRLGCFAGSPIRGDVAVEPVLRIEDLRVEVRLRDSVVRAVDGVSIHLRANEMLGIVGESGCGKTMTALSVMRMLPPRGRIAGGSIRLAGKELTALTDAEMRHVRGNDVGMIFQDPFTSLNPTMSIGRQIARAARLHRGLSRAEAAERATDLLELVGLPHARQRFDDYPHQCSGGIRQRVMIAMALSREPKVLIADEPTTALDVSIQHQILDLIDDLRQRLGMAVLLVSHDLGVVAGRADRVAVMYAGKVAESGDTDALFAAPRHPYTEALFEALPERAAATRTPLYTIPGMPPGLARPLVGCRFAPRCRYAEERCTVEEPPLAVALDGRRHACFHPVGDPPQPLARPAAGAPQVPTVADDAAAAVPLLSVLGLVKDYPLASGAMLRRREGTVSAVADVTFDVHRGETFGLVGESGCGKTTIGRLIVGLEKPTRGSIELDGEELTTLKGAAYRRARRDIQLMFQDSSTSMDPRMRIAATLREPLAVQRVGNLRERRHRIEELLGKVGLPAAALHRYPHEFSGGQRQLLSFARALTLMPKLVVTDEPVSAMDMSVQAHILNLMRDLQHDLGLTYLFISHDLAVVRYLSDRIGVMYLGKIVEVGPAEEVYRNPAHPYTKGLVDSAPVADPVIERQKLRSGIKGELPSAIDPPSGCRFRTRCEFAQDVCAEVEPPARPFGPGGHVAACHFPLARPAGVTASPAT</sequence>
<protein>
    <submittedName>
        <fullName evidence="9">ABC transporter ATP-binding protein</fullName>
    </submittedName>
</protein>
<dbReference type="PANTHER" id="PTHR43297">
    <property type="entry name" value="OLIGOPEPTIDE TRANSPORT ATP-BINDING PROTEIN APPD"/>
    <property type="match status" value="1"/>
</dbReference>
<dbReference type="InterPro" id="IPR003593">
    <property type="entry name" value="AAA+_ATPase"/>
</dbReference>
<dbReference type="InterPro" id="IPR017871">
    <property type="entry name" value="ABC_transporter-like_CS"/>
</dbReference>
<dbReference type="PANTHER" id="PTHR43297:SF2">
    <property type="entry name" value="DIPEPTIDE TRANSPORT ATP-BINDING PROTEIN DPPD"/>
    <property type="match status" value="1"/>
</dbReference>
<dbReference type="Pfam" id="PF00005">
    <property type="entry name" value="ABC_tran"/>
    <property type="match status" value="2"/>
</dbReference>
<dbReference type="InParanoid" id="A0A4R5D4Y7"/>
<dbReference type="CDD" id="cd03257">
    <property type="entry name" value="ABC_NikE_OppD_transporters"/>
    <property type="match status" value="2"/>
</dbReference>
<evidence type="ECO:0000313" key="10">
    <source>
        <dbReference type="Proteomes" id="UP000294739"/>
    </source>
</evidence>
<dbReference type="OrthoDB" id="5357528at2"/>
<dbReference type="AlphaFoldDB" id="A0A4R5D4Y7"/>
<dbReference type="GO" id="GO:0005886">
    <property type="term" value="C:plasma membrane"/>
    <property type="evidence" value="ECO:0007669"/>
    <property type="project" value="UniProtKB-SubCell"/>
</dbReference>
<keyword evidence="3" id="KW-0813">Transport</keyword>
<comment type="similarity">
    <text evidence="2">Belongs to the ABC transporter superfamily.</text>
</comment>
<dbReference type="SUPFAM" id="SSF52540">
    <property type="entry name" value="P-loop containing nucleoside triphosphate hydrolases"/>
    <property type="match status" value="2"/>
</dbReference>
<evidence type="ECO:0000256" key="6">
    <source>
        <dbReference type="ARBA" id="ARBA00022840"/>
    </source>
</evidence>
<dbReference type="PROSITE" id="PS50893">
    <property type="entry name" value="ABC_TRANSPORTER_2"/>
    <property type="match status" value="2"/>
</dbReference>
<evidence type="ECO:0000313" key="9">
    <source>
        <dbReference type="EMBL" id="TDE08509.1"/>
    </source>
</evidence>
<keyword evidence="7" id="KW-0472">Membrane</keyword>
<gene>
    <name evidence="9" type="ORF">E1269_17275</name>
</gene>
<dbReference type="Gene3D" id="3.40.50.300">
    <property type="entry name" value="P-loop containing nucleotide triphosphate hydrolases"/>
    <property type="match status" value="2"/>
</dbReference>
<dbReference type="NCBIfam" id="NF007739">
    <property type="entry name" value="PRK10419.1"/>
    <property type="match status" value="2"/>
</dbReference>
<dbReference type="NCBIfam" id="NF008453">
    <property type="entry name" value="PRK11308.1"/>
    <property type="match status" value="2"/>
</dbReference>
<accession>A0A4R5D4Y7</accession>
<dbReference type="Proteomes" id="UP000294739">
    <property type="component" value="Unassembled WGS sequence"/>
</dbReference>
<dbReference type="FunFam" id="3.40.50.300:FF:000016">
    <property type="entry name" value="Oligopeptide ABC transporter ATP-binding component"/>
    <property type="match status" value="2"/>
</dbReference>
<dbReference type="Pfam" id="PF08352">
    <property type="entry name" value="oligo_HPY"/>
    <property type="match status" value="2"/>
</dbReference>
<dbReference type="GO" id="GO:0005524">
    <property type="term" value="F:ATP binding"/>
    <property type="evidence" value="ECO:0007669"/>
    <property type="project" value="UniProtKB-KW"/>
</dbReference>